<reference evidence="1 2" key="1">
    <citation type="submission" date="2019-12" db="EMBL/GenBank/DDBJ databases">
        <title>Genomic-based taxomic classification of the family Erythrobacteraceae.</title>
        <authorList>
            <person name="Xu L."/>
        </authorList>
    </citation>
    <scope>NUCLEOTIDE SEQUENCE [LARGE SCALE GENOMIC DNA]</scope>
    <source>
        <strain evidence="1 2">JCM 17468</strain>
    </source>
</reference>
<dbReference type="AlphaFoldDB" id="A0A844Y7Z5"/>
<accession>A0A844Y7Z5</accession>
<dbReference type="RefSeq" id="WP_160661108.1">
    <property type="nucleotide sequence ID" value="NZ_BAABDV010000001.1"/>
</dbReference>
<dbReference type="Proteomes" id="UP000430272">
    <property type="component" value="Unassembled WGS sequence"/>
</dbReference>
<organism evidence="1 2">
    <name type="scientific">Qipengyuania pelagi</name>
    <dbReference type="NCBI Taxonomy" id="994320"/>
    <lineage>
        <taxon>Bacteria</taxon>
        <taxon>Pseudomonadati</taxon>
        <taxon>Pseudomonadota</taxon>
        <taxon>Alphaproteobacteria</taxon>
        <taxon>Sphingomonadales</taxon>
        <taxon>Erythrobacteraceae</taxon>
        <taxon>Qipengyuania</taxon>
    </lineage>
</organism>
<dbReference type="Gene3D" id="3.90.550.10">
    <property type="entry name" value="Spore Coat Polysaccharide Biosynthesis Protein SpsA, Chain A"/>
    <property type="match status" value="1"/>
</dbReference>
<gene>
    <name evidence="1" type="ORF">GRI47_10105</name>
</gene>
<evidence type="ECO:0000313" key="2">
    <source>
        <dbReference type="Proteomes" id="UP000430272"/>
    </source>
</evidence>
<name>A0A844Y7Z5_9SPHN</name>
<dbReference type="PANTHER" id="PTHR36529">
    <property type="entry name" value="SLL1095 PROTEIN"/>
    <property type="match status" value="1"/>
</dbReference>
<dbReference type="SUPFAM" id="SSF53448">
    <property type="entry name" value="Nucleotide-diphospho-sugar transferases"/>
    <property type="match status" value="1"/>
</dbReference>
<dbReference type="Pfam" id="PF09837">
    <property type="entry name" value="DUF2064"/>
    <property type="match status" value="1"/>
</dbReference>
<dbReference type="InterPro" id="IPR018641">
    <property type="entry name" value="Trfase_1_rSAM/seldom-assoc"/>
</dbReference>
<keyword evidence="2" id="KW-1185">Reference proteome</keyword>
<comment type="caution">
    <text evidence="1">The sequence shown here is derived from an EMBL/GenBank/DDBJ whole genome shotgun (WGS) entry which is preliminary data.</text>
</comment>
<dbReference type="EMBL" id="WTYD01000001">
    <property type="protein sequence ID" value="MXO54354.1"/>
    <property type="molecule type" value="Genomic_DNA"/>
</dbReference>
<proteinExistence type="predicted"/>
<protein>
    <submittedName>
        <fullName evidence="1">DUF2064 domain-containing protein</fullName>
    </submittedName>
</protein>
<sequence length="196" mass="20587">MASPTISIFARLPVPGQAKTRLIPAVGEEGAARVYARLLNHTVAQVRASGVPFALRVTGGEMAAFGQLFGGDVAVAEQGGGDLGVRMARVPAPAIIIGSDCPGVTPELFRVAARELTEREVVIGPASDGGYYLIGLARPMPFLFADMAWSTDTVFAETLARLAARGIGPAILPELDDIDTPEDLARWPDFAPDMEG</sequence>
<dbReference type="NCBIfam" id="TIGR04282">
    <property type="entry name" value="glyco_like_cofC"/>
    <property type="match status" value="1"/>
</dbReference>
<dbReference type="OrthoDB" id="9798250at2"/>
<dbReference type="InterPro" id="IPR029044">
    <property type="entry name" value="Nucleotide-diphossugar_trans"/>
</dbReference>
<dbReference type="PANTHER" id="PTHR36529:SF1">
    <property type="entry name" value="GLYCOSYLTRANSFERASE"/>
    <property type="match status" value="1"/>
</dbReference>
<evidence type="ECO:0000313" key="1">
    <source>
        <dbReference type="EMBL" id="MXO54354.1"/>
    </source>
</evidence>